<feature type="compositionally biased region" description="Basic and acidic residues" evidence="1">
    <location>
        <begin position="96"/>
        <end position="110"/>
    </location>
</feature>
<proteinExistence type="predicted"/>
<keyword evidence="3" id="KW-1185">Reference proteome</keyword>
<name>A0ABP1RAV8_9HEXA</name>
<comment type="caution">
    <text evidence="2">The sequence shown here is derived from an EMBL/GenBank/DDBJ whole genome shotgun (WGS) entry which is preliminary data.</text>
</comment>
<feature type="compositionally biased region" description="Polar residues" evidence="1">
    <location>
        <begin position="79"/>
        <end position="93"/>
    </location>
</feature>
<evidence type="ECO:0000313" key="2">
    <source>
        <dbReference type="EMBL" id="CAL8120898.1"/>
    </source>
</evidence>
<dbReference type="EMBL" id="CAXLJM020000064">
    <property type="protein sequence ID" value="CAL8120898.1"/>
    <property type="molecule type" value="Genomic_DNA"/>
</dbReference>
<protein>
    <submittedName>
        <fullName evidence="2">Uncharacterized protein</fullName>
    </submittedName>
</protein>
<evidence type="ECO:0000313" key="3">
    <source>
        <dbReference type="Proteomes" id="UP001642540"/>
    </source>
</evidence>
<dbReference type="Proteomes" id="UP001642540">
    <property type="component" value="Unassembled WGS sequence"/>
</dbReference>
<sequence>MDDINKNQSTVWNHGEVFVEPFMRSQAHQHIAQQAANLGYFSPRPLSARAIPSVYFSQSVLTKSPALTPRGMRILPPIGSQNWSQRSPSTASARTPRADQNENCRNRDAGSPHSNYKRPATPNSTTQSPPMKKRSKGPNNDGSNKSYMCKANLFKNRRRFQVSEVLVSDKRKVVTDASDEEFFSSGSGEIRVIDNGNDQFDEIQCLS</sequence>
<organism evidence="2 3">
    <name type="scientific">Orchesella dallaii</name>
    <dbReference type="NCBI Taxonomy" id="48710"/>
    <lineage>
        <taxon>Eukaryota</taxon>
        <taxon>Metazoa</taxon>
        <taxon>Ecdysozoa</taxon>
        <taxon>Arthropoda</taxon>
        <taxon>Hexapoda</taxon>
        <taxon>Collembola</taxon>
        <taxon>Entomobryomorpha</taxon>
        <taxon>Entomobryoidea</taxon>
        <taxon>Orchesellidae</taxon>
        <taxon>Orchesellinae</taxon>
        <taxon>Orchesella</taxon>
    </lineage>
</organism>
<evidence type="ECO:0000256" key="1">
    <source>
        <dbReference type="SAM" id="MobiDB-lite"/>
    </source>
</evidence>
<accession>A0ABP1RAV8</accession>
<gene>
    <name evidence="2" type="ORF">ODALV1_LOCUS19131</name>
</gene>
<reference evidence="2 3" key="1">
    <citation type="submission" date="2024-08" db="EMBL/GenBank/DDBJ databases">
        <authorList>
            <person name="Cucini C."/>
            <person name="Frati F."/>
        </authorList>
    </citation>
    <scope>NUCLEOTIDE SEQUENCE [LARGE SCALE GENOMIC DNA]</scope>
</reference>
<feature type="region of interest" description="Disordered" evidence="1">
    <location>
        <begin position="68"/>
        <end position="147"/>
    </location>
</feature>
<feature type="compositionally biased region" description="Polar residues" evidence="1">
    <location>
        <begin position="137"/>
        <end position="146"/>
    </location>
</feature>